<dbReference type="AlphaFoldDB" id="A0A090BBH9"/>
<proteinExistence type="evidence at transcript level"/>
<feature type="compositionally biased region" description="Basic and acidic residues" evidence="1">
    <location>
        <begin position="95"/>
        <end position="105"/>
    </location>
</feature>
<protein>
    <submittedName>
        <fullName evidence="2">RxLR effector candidate protein</fullName>
    </submittedName>
</protein>
<feature type="region of interest" description="Disordered" evidence="1">
    <location>
        <begin position="89"/>
        <end position="113"/>
    </location>
</feature>
<sequence length="342" mass="37406">MQVYTLDVVTIAVILAYVNTPTVMSTAVASSPLASPGAAHDSVHAERGLRSARLADDEQRSGVGPIPVILSMEDCASQVTKQLISTISSHSIGDGPKHQRGEKPVPHAVRSKSAMRPSLGVVSEMTTVQESIQPNQVPEVADSAGKLVLFAKSPHGIEMGKKGLRHLSNYWATRQRGVVGVLADLKLTKRKLNFYRIKALEDFIEDAFGVEKCDTELTKALVVIYGESHLSFLLTYNLLKKRNTDYALKLLAGVMTPWVNGGFTVEKVAGMLHHTKGIDFDQVAGMLRHTKGIDFKQVVQNLASSSTSASKAQYINLWTLKLYNGLCSHKRPELAIKEMFLK</sequence>
<name>A0A090BBH9_HYAAE</name>
<gene>
    <name evidence="2" type="primary">HaRxLL58</name>
</gene>
<dbReference type="EMBL" id="AB922366">
    <property type="protein sequence ID" value="BAP68942.1"/>
    <property type="molecule type" value="mRNA"/>
</dbReference>
<accession>A0A090BBH9</accession>
<feature type="non-terminal residue" evidence="2">
    <location>
        <position position="342"/>
    </location>
</feature>
<evidence type="ECO:0000256" key="1">
    <source>
        <dbReference type="SAM" id="MobiDB-lite"/>
    </source>
</evidence>
<reference evidence="2" key="1">
    <citation type="journal article" date="2014" name="PLoS Pathog.">
        <title>Expression profiling during Arabidopsis/downy mildew interaction reveals a highly-expressed effector that attenuates responses to salicylic acid.</title>
        <authorList>
            <person name="Asai S."/>
            <person name="Rallapalli G."/>
            <person name="Piquerez S.J.M."/>
            <person name="Caillaud M.C."/>
            <person name="Furzer O.J."/>
            <person name="Ishaque N."/>
            <person name="Wirthmueller L."/>
            <person name="Fabro G."/>
            <person name="Shirasu K."/>
            <person name="Jones J.D.G."/>
        </authorList>
    </citation>
    <scope>NUCLEOTIDE SEQUENCE</scope>
    <source>
        <strain evidence="2">Emoy2</strain>
    </source>
</reference>
<organism evidence="2">
    <name type="scientific">Hyaloperonospora arabidopsidis (strain Emoy2)</name>
    <name type="common">Downy mildew agent</name>
    <name type="synonym">Peronospora arabidopsidis</name>
    <dbReference type="NCBI Taxonomy" id="559515"/>
    <lineage>
        <taxon>Eukaryota</taxon>
        <taxon>Sar</taxon>
        <taxon>Stramenopiles</taxon>
        <taxon>Oomycota</taxon>
        <taxon>Peronosporomycetes</taxon>
        <taxon>Peronosporales</taxon>
        <taxon>Peronosporaceae</taxon>
        <taxon>Hyaloperonospora</taxon>
    </lineage>
</organism>
<evidence type="ECO:0000313" key="2">
    <source>
        <dbReference type="EMBL" id="BAP68942.1"/>
    </source>
</evidence>